<feature type="domain" description="FAD dependent oxidoreductase" evidence="7">
    <location>
        <begin position="18"/>
        <end position="374"/>
    </location>
</feature>
<dbReference type="InterPro" id="IPR006076">
    <property type="entry name" value="FAD-dep_OxRdtase"/>
</dbReference>
<accession>A0ABT5VPG2</accession>
<keyword evidence="4" id="KW-0319">Glycerol metabolism</keyword>
<gene>
    <name evidence="9" type="ORF">L3049_04820</name>
</gene>
<evidence type="ECO:0000259" key="8">
    <source>
        <dbReference type="Pfam" id="PF16901"/>
    </source>
</evidence>
<evidence type="ECO:0000256" key="6">
    <source>
        <dbReference type="ARBA" id="ARBA00023002"/>
    </source>
</evidence>
<dbReference type="EMBL" id="JAKJSC010000001">
    <property type="protein sequence ID" value="MDE5417324.1"/>
    <property type="molecule type" value="Genomic_DNA"/>
</dbReference>
<dbReference type="Gene3D" id="3.50.50.60">
    <property type="entry name" value="FAD/NAD(P)-binding domain"/>
    <property type="match status" value="1"/>
</dbReference>
<dbReference type="SUPFAM" id="SSF51905">
    <property type="entry name" value="FAD/NAD(P)-binding domain"/>
    <property type="match status" value="1"/>
</dbReference>
<dbReference type="InterPro" id="IPR038299">
    <property type="entry name" value="DAO_C_sf"/>
</dbReference>
<sequence>MDRAKSLSVIADTSILWDVIIIGGGASGIGVAVDSAARGYKTLLVEQVDFGKGTSSRSTKLAHGGVRYLQQGNISLVLEALKERGIMKRNAPHLVKDLEFVVPVYDWWEGPFYGIGLKLYDILAGKEGLGASQFLSKEETIKKIPTVETDGLKGGVIYHDGQFDDVRLLINLAQTAHEQGASIANYVKVVSILKNEDLISGVEVEDQETGKMYKLRSKLVINATGVFTDTVRKMDDASATPIMTSSQGVHIVLDKSFLPGDSAIMVPHTDDGRVLFAVPWHDKIIVGTTDTPVKEYPLEPIALDEEIEFLLTHAARYLTNDPSSKDIKSIFVGLRPLVMEGDTQNTAAISREHTINISRSGLLSIAGGKWTTYRKMAEDVVDQAILIGDLDSKKCLTEDLQIYGYHQYAEVFGDLEQFGSAAANLINLLDEKPNYKNKLHPDYSHVEGEVIWAVRKEMARNIEDFLARRTRLLFLDVEASLLVAPKVAQLMAQELGHNKGWENLELEKYTDLTRNYRPKQVN</sequence>
<reference evidence="9 10" key="1">
    <citation type="submission" date="2022-01" db="EMBL/GenBank/DDBJ databases">
        <title>Labilibaculum sp. nov, a marine bacterium isolated from Antarctica.</title>
        <authorList>
            <person name="Dai W."/>
        </authorList>
    </citation>
    <scope>NUCLEOTIDE SEQUENCE [LARGE SCALE GENOMIC DNA]</scope>
    <source>
        <strain evidence="9 10">DW002</strain>
    </source>
</reference>
<evidence type="ECO:0000256" key="4">
    <source>
        <dbReference type="ARBA" id="ARBA00022798"/>
    </source>
</evidence>
<name>A0ABT5VPG2_9BACT</name>
<proteinExistence type="inferred from homology"/>
<dbReference type="Pfam" id="PF16901">
    <property type="entry name" value="DAO_C"/>
    <property type="match status" value="1"/>
</dbReference>
<keyword evidence="6" id="KW-0560">Oxidoreductase</keyword>
<protein>
    <submittedName>
        <fullName evidence="9">Glycerol-3-phosphate dehydrogenase/oxidase</fullName>
    </submittedName>
</protein>
<keyword evidence="10" id="KW-1185">Reference proteome</keyword>
<comment type="similarity">
    <text evidence="2">Belongs to the FAD-dependent glycerol-3-phosphate dehydrogenase family.</text>
</comment>
<dbReference type="PANTHER" id="PTHR11985:SF35">
    <property type="entry name" value="ANAEROBIC GLYCEROL-3-PHOSPHATE DEHYDROGENASE SUBUNIT A"/>
    <property type="match status" value="1"/>
</dbReference>
<dbReference type="RefSeq" id="WP_275108663.1">
    <property type="nucleotide sequence ID" value="NZ_JAKJSC010000001.1"/>
</dbReference>
<dbReference type="Gene3D" id="1.10.8.870">
    <property type="entry name" value="Alpha-glycerophosphate oxidase, cap domain"/>
    <property type="match status" value="1"/>
</dbReference>
<dbReference type="PANTHER" id="PTHR11985">
    <property type="entry name" value="GLYCEROL-3-PHOSPHATE DEHYDROGENASE"/>
    <property type="match status" value="1"/>
</dbReference>
<dbReference type="InterPro" id="IPR036188">
    <property type="entry name" value="FAD/NAD-bd_sf"/>
</dbReference>
<evidence type="ECO:0000256" key="3">
    <source>
        <dbReference type="ARBA" id="ARBA00022630"/>
    </source>
</evidence>
<evidence type="ECO:0000313" key="10">
    <source>
        <dbReference type="Proteomes" id="UP001528920"/>
    </source>
</evidence>
<dbReference type="PRINTS" id="PR01001">
    <property type="entry name" value="FADG3PDH"/>
</dbReference>
<keyword evidence="3" id="KW-0285">Flavoprotein</keyword>
<comment type="caution">
    <text evidence="9">The sequence shown here is derived from an EMBL/GenBank/DDBJ whole genome shotgun (WGS) entry which is preliminary data.</text>
</comment>
<evidence type="ECO:0000313" key="9">
    <source>
        <dbReference type="EMBL" id="MDE5417324.1"/>
    </source>
</evidence>
<dbReference type="Proteomes" id="UP001528920">
    <property type="component" value="Unassembled WGS sequence"/>
</dbReference>
<organism evidence="9 10">
    <name type="scientific">Paralabilibaculum antarcticum</name>
    <dbReference type="NCBI Taxonomy" id="2912572"/>
    <lineage>
        <taxon>Bacteria</taxon>
        <taxon>Pseudomonadati</taxon>
        <taxon>Bacteroidota</taxon>
        <taxon>Bacteroidia</taxon>
        <taxon>Marinilabiliales</taxon>
        <taxon>Marinifilaceae</taxon>
        <taxon>Paralabilibaculum</taxon>
    </lineage>
</organism>
<dbReference type="InterPro" id="IPR000447">
    <property type="entry name" value="G3P_DH_FAD-dep"/>
</dbReference>
<evidence type="ECO:0000256" key="1">
    <source>
        <dbReference type="ARBA" id="ARBA00001974"/>
    </source>
</evidence>
<dbReference type="Gene3D" id="3.30.9.10">
    <property type="entry name" value="D-Amino Acid Oxidase, subunit A, domain 2"/>
    <property type="match status" value="1"/>
</dbReference>
<evidence type="ECO:0000256" key="5">
    <source>
        <dbReference type="ARBA" id="ARBA00022827"/>
    </source>
</evidence>
<keyword evidence="5" id="KW-0274">FAD</keyword>
<comment type="cofactor">
    <cofactor evidence="1">
        <name>FAD</name>
        <dbReference type="ChEBI" id="CHEBI:57692"/>
    </cofactor>
</comment>
<dbReference type="Pfam" id="PF01266">
    <property type="entry name" value="DAO"/>
    <property type="match status" value="1"/>
</dbReference>
<dbReference type="PROSITE" id="PS00978">
    <property type="entry name" value="FAD_G3PDH_2"/>
    <property type="match status" value="1"/>
</dbReference>
<evidence type="ECO:0000256" key="2">
    <source>
        <dbReference type="ARBA" id="ARBA00007330"/>
    </source>
</evidence>
<feature type="domain" description="Alpha-glycerophosphate oxidase C-terminal" evidence="8">
    <location>
        <begin position="415"/>
        <end position="498"/>
    </location>
</feature>
<evidence type="ECO:0000259" key="7">
    <source>
        <dbReference type="Pfam" id="PF01266"/>
    </source>
</evidence>
<dbReference type="InterPro" id="IPR031656">
    <property type="entry name" value="DAO_C"/>
</dbReference>